<evidence type="ECO:0000313" key="8">
    <source>
        <dbReference type="EMBL" id="PWK26431.1"/>
    </source>
</evidence>
<evidence type="ECO:0000256" key="5">
    <source>
        <dbReference type="RuleBase" id="RU003968"/>
    </source>
</evidence>
<dbReference type="Gene3D" id="3.30.560.10">
    <property type="entry name" value="Glucose Oxidase, domain 3"/>
    <property type="match status" value="1"/>
</dbReference>
<feature type="domain" description="Glucose-methanol-choline oxidoreductase N-terminal" evidence="7">
    <location>
        <begin position="267"/>
        <end position="281"/>
    </location>
</feature>
<accession>A0A316E7T4</accession>
<comment type="caution">
    <text evidence="8">The sequence shown here is derived from an EMBL/GenBank/DDBJ whole genome shotgun (WGS) entry which is preliminary data.</text>
</comment>
<dbReference type="SUPFAM" id="SSF51905">
    <property type="entry name" value="FAD/NAD(P)-binding domain"/>
    <property type="match status" value="1"/>
</dbReference>
<dbReference type="PROSITE" id="PS51257">
    <property type="entry name" value="PROKAR_LIPOPROTEIN"/>
    <property type="match status" value="1"/>
</dbReference>
<dbReference type="SUPFAM" id="SSF54373">
    <property type="entry name" value="FAD-linked reductases, C-terminal domain"/>
    <property type="match status" value="1"/>
</dbReference>
<name>A0A316E7T4_9BACT</name>
<dbReference type="Pfam" id="PF00732">
    <property type="entry name" value="GMC_oxred_N"/>
    <property type="match status" value="1"/>
</dbReference>
<dbReference type="Proteomes" id="UP000245489">
    <property type="component" value="Unassembled WGS sequence"/>
</dbReference>
<evidence type="ECO:0000256" key="2">
    <source>
        <dbReference type="ARBA" id="ARBA00010790"/>
    </source>
</evidence>
<evidence type="ECO:0000259" key="6">
    <source>
        <dbReference type="PROSITE" id="PS00623"/>
    </source>
</evidence>
<evidence type="ECO:0000259" key="7">
    <source>
        <dbReference type="PROSITE" id="PS00624"/>
    </source>
</evidence>
<keyword evidence="4 5" id="KW-0274">FAD</keyword>
<dbReference type="EMBL" id="QGGO01000012">
    <property type="protein sequence ID" value="PWK26431.1"/>
    <property type="molecule type" value="Genomic_DNA"/>
</dbReference>
<dbReference type="PROSITE" id="PS00623">
    <property type="entry name" value="GMC_OXRED_1"/>
    <property type="match status" value="1"/>
</dbReference>
<dbReference type="InterPro" id="IPR036188">
    <property type="entry name" value="FAD/NAD-bd_sf"/>
</dbReference>
<comment type="similarity">
    <text evidence="2 5">Belongs to the GMC oxidoreductase family.</text>
</comment>
<gene>
    <name evidence="8" type="ORF">LV89_02602</name>
</gene>
<dbReference type="InterPro" id="IPR000172">
    <property type="entry name" value="GMC_OxRdtase_N"/>
</dbReference>
<proteinExistence type="inferred from homology"/>
<dbReference type="AlphaFoldDB" id="A0A316E7T4"/>
<dbReference type="GO" id="GO:0050660">
    <property type="term" value="F:flavin adenine dinucleotide binding"/>
    <property type="evidence" value="ECO:0007669"/>
    <property type="project" value="InterPro"/>
</dbReference>
<keyword evidence="3 5" id="KW-0285">Flavoprotein</keyword>
<feature type="domain" description="Glucose-methanol-choline oxidoreductase N-terminal" evidence="6">
    <location>
        <begin position="93"/>
        <end position="116"/>
    </location>
</feature>
<sequence>MVSKLISSHKITSMKPDFIIIGAGSAGCVLANRLSENPQIDVLLIEAGGKDNNMNIHIPAAYSKLNYDKSLNWNFFTEPQKHVKNRRMYQPRGKTLGGSSSINCMAYIRGNKEDYNDWERWGNTGWNYETMLSYFKKSENNEQFNNDSHGTEGLLNVTHNRNITPLAEAFVKANIECGIPENEDFNGDKQDGAGKFQFTIKDAKRHSTASAFLVPALKRPNLRVLTNALTKQLLIENDRVIGVEIIKTASGTTEKIYVKKEVIVSAGAFQSPQILMLSGIGNADYLKDFGIDSKVNLKGVGQNLSDHLFVNLIALCNQRVTYNNAERFPWVIGNAFNYFVNQKGPLSSSPLEACSFFRTNSNLDRPDMQLHFAPVMGEDIHDYPKLPKTEGFMILPTLLAPKSRGYIGLHSNKATDAPLIDPQYFSDANGDDLATLLKGVKKAKEILLSDAFAPYRKENQLRFPLKSETDQELIEHILNHCETVYHPCGTCTMGVNDDAVVAPESLKVRGLEGVRVVDASVIPMVISGNTNAPVIAVAERAADLILNR</sequence>
<protein>
    <submittedName>
        <fullName evidence="8">Choline dehydrogenase</fullName>
    </submittedName>
</protein>
<dbReference type="Gene3D" id="3.50.50.60">
    <property type="entry name" value="FAD/NAD(P)-binding domain"/>
    <property type="match status" value="1"/>
</dbReference>
<dbReference type="Pfam" id="PF05199">
    <property type="entry name" value="GMC_oxred_C"/>
    <property type="match status" value="1"/>
</dbReference>
<dbReference type="PANTHER" id="PTHR11552">
    <property type="entry name" value="GLUCOSE-METHANOL-CHOLINE GMC OXIDOREDUCTASE"/>
    <property type="match status" value="1"/>
</dbReference>
<dbReference type="GO" id="GO:0016614">
    <property type="term" value="F:oxidoreductase activity, acting on CH-OH group of donors"/>
    <property type="evidence" value="ECO:0007669"/>
    <property type="project" value="InterPro"/>
</dbReference>
<dbReference type="PIRSF" id="PIRSF000137">
    <property type="entry name" value="Alcohol_oxidase"/>
    <property type="match status" value="1"/>
</dbReference>
<dbReference type="PROSITE" id="PS00624">
    <property type="entry name" value="GMC_OXRED_2"/>
    <property type="match status" value="1"/>
</dbReference>
<keyword evidence="9" id="KW-1185">Reference proteome</keyword>
<evidence type="ECO:0000256" key="1">
    <source>
        <dbReference type="ARBA" id="ARBA00001974"/>
    </source>
</evidence>
<evidence type="ECO:0000256" key="4">
    <source>
        <dbReference type="ARBA" id="ARBA00022827"/>
    </source>
</evidence>
<evidence type="ECO:0000313" key="9">
    <source>
        <dbReference type="Proteomes" id="UP000245489"/>
    </source>
</evidence>
<evidence type="ECO:0000256" key="3">
    <source>
        <dbReference type="ARBA" id="ARBA00022630"/>
    </source>
</evidence>
<dbReference type="InterPro" id="IPR007867">
    <property type="entry name" value="GMC_OxRtase_C"/>
</dbReference>
<dbReference type="PANTHER" id="PTHR11552:SF147">
    <property type="entry name" value="CHOLINE DEHYDROGENASE, MITOCHONDRIAL"/>
    <property type="match status" value="1"/>
</dbReference>
<dbReference type="InterPro" id="IPR012132">
    <property type="entry name" value="GMC_OxRdtase"/>
</dbReference>
<reference evidence="8 9" key="1">
    <citation type="submission" date="2018-05" db="EMBL/GenBank/DDBJ databases">
        <title>Genomic Encyclopedia of Archaeal and Bacterial Type Strains, Phase II (KMG-II): from individual species to whole genera.</title>
        <authorList>
            <person name="Goeker M."/>
        </authorList>
    </citation>
    <scope>NUCLEOTIDE SEQUENCE [LARGE SCALE GENOMIC DNA]</scope>
    <source>
        <strain evidence="8 9">DSM 22214</strain>
    </source>
</reference>
<organism evidence="8 9">
    <name type="scientific">Arcicella aurantiaca</name>
    <dbReference type="NCBI Taxonomy" id="591202"/>
    <lineage>
        <taxon>Bacteria</taxon>
        <taxon>Pseudomonadati</taxon>
        <taxon>Bacteroidota</taxon>
        <taxon>Cytophagia</taxon>
        <taxon>Cytophagales</taxon>
        <taxon>Flectobacillaceae</taxon>
        <taxon>Arcicella</taxon>
    </lineage>
</organism>
<comment type="cofactor">
    <cofactor evidence="1">
        <name>FAD</name>
        <dbReference type="ChEBI" id="CHEBI:57692"/>
    </cofactor>
</comment>